<dbReference type="Gene3D" id="3.40.50.300">
    <property type="entry name" value="P-loop containing nucleotide triphosphate hydrolases"/>
    <property type="match status" value="1"/>
</dbReference>
<organism evidence="1 4">
    <name type="scientific">Parvibacter caecicola</name>
    <dbReference type="NCBI Taxonomy" id="747645"/>
    <lineage>
        <taxon>Bacteria</taxon>
        <taxon>Bacillati</taxon>
        <taxon>Actinomycetota</taxon>
        <taxon>Coriobacteriia</taxon>
        <taxon>Coriobacteriales</taxon>
        <taxon>Coriobacteriaceae</taxon>
        <taxon>Parvibacter</taxon>
    </lineage>
</organism>
<name>A0A3N0AC41_9ACTN</name>
<dbReference type="Proteomes" id="UP000309454">
    <property type="component" value="Unassembled WGS sequence"/>
</dbReference>
<dbReference type="InterPro" id="IPR027417">
    <property type="entry name" value="P-loop_NTPase"/>
</dbReference>
<dbReference type="Proteomes" id="UP000530850">
    <property type="component" value="Unassembled WGS sequence"/>
</dbReference>
<dbReference type="GeneID" id="93356812"/>
<dbReference type="EMBL" id="JACHYA010000002">
    <property type="protein sequence ID" value="MBB3171075.1"/>
    <property type="molecule type" value="Genomic_DNA"/>
</dbReference>
<reference evidence="1 4" key="2">
    <citation type="submission" date="2020-08" db="EMBL/GenBank/DDBJ databases">
        <title>Sequencing the genomes of 1000 actinobacteria strains.</title>
        <authorList>
            <person name="Klenk H.-P."/>
        </authorList>
    </citation>
    <scope>NUCLEOTIDE SEQUENCE [LARGE SCALE GENOMIC DNA]</scope>
    <source>
        <strain evidence="1 4">DSM 22242</strain>
    </source>
</reference>
<evidence type="ECO:0000313" key="3">
    <source>
        <dbReference type="Proteomes" id="UP000309454"/>
    </source>
</evidence>
<evidence type="ECO:0000313" key="2">
    <source>
        <dbReference type="EMBL" id="TJW11229.1"/>
    </source>
</evidence>
<sequence>MLFLLTGDVQIGKTRWLEGLVAALADVGVGAAGVVAPGQWVPSAGPEADANGYEKLGIDNLLLPEGRHVPFARRRDLAHAEGSFDEGSQAARAQLAWHIFDDAIGQVNEHFEQLAAEACRLAAADAACESAAAATEGLCAPVRPRLLVVDELGRLELWKGEGLTAAVALLQQGPSAAFPHVLVVVRDYLLPEARHLLEPAWGSAALIGPTPASKQQVLQAFAHDRGRG</sequence>
<proteinExistence type="predicted"/>
<dbReference type="EMBL" id="SSTM01000002">
    <property type="protein sequence ID" value="TJW11229.1"/>
    <property type="molecule type" value="Genomic_DNA"/>
</dbReference>
<evidence type="ECO:0000313" key="4">
    <source>
        <dbReference type="Proteomes" id="UP000530850"/>
    </source>
</evidence>
<gene>
    <name evidence="2" type="ORF">E5982_03150</name>
    <name evidence="1" type="ORF">FHR31_000887</name>
</gene>
<keyword evidence="3" id="KW-1185">Reference proteome</keyword>
<reference evidence="2 3" key="1">
    <citation type="submission" date="2019-04" db="EMBL/GenBank/DDBJ databases">
        <title>Microbes associate with the intestines of laboratory mice.</title>
        <authorList>
            <person name="Navarre W."/>
            <person name="Wong E."/>
            <person name="Huang K.C."/>
            <person name="Tropini C."/>
            <person name="Ng K."/>
            <person name="Yu B."/>
        </authorList>
    </citation>
    <scope>NUCLEOTIDE SEQUENCE [LARGE SCALE GENOMIC DNA]</scope>
    <source>
        <strain evidence="2 3">NM48_B13</strain>
    </source>
</reference>
<dbReference type="AlphaFoldDB" id="A0A3N0AC41"/>
<dbReference type="OrthoDB" id="3190883at2"/>
<protein>
    <submittedName>
        <fullName evidence="1">Uncharacterized protein</fullName>
    </submittedName>
</protein>
<comment type="caution">
    <text evidence="1">The sequence shown here is derived from an EMBL/GenBank/DDBJ whole genome shotgun (WGS) entry which is preliminary data.</text>
</comment>
<dbReference type="RefSeq" id="WP_123185505.1">
    <property type="nucleotide sequence ID" value="NZ_JACHYA010000002.1"/>
</dbReference>
<evidence type="ECO:0000313" key="1">
    <source>
        <dbReference type="EMBL" id="MBB3171075.1"/>
    </source>
</evidence>
<accession>A0A3N0AC41</accession>